<dbReference type="AlphaFoldDB" id="A0AAV4VP50"/>
<evidence type="ECO:0000313" key="2">
    <source>
        <dbReference type="EMBL" id="GIY71918.1"/>
    </source>
</evidence>
<keyword evidence="3" id="KW-1185">Reference proteome</keyword>
<feature type="region of interest" description="Disordered" evidence="1">
    <location>
        <begin position="29"/>
        <end position="113"/>
    </location>
</feature>
<reference evidence="2 3" key="1">
    <citation type="submission" date="2021-06" db="EMBL/GenBank/DDBJ databases">
        <title>Caerostris extrusa draft genome.</title>
        <authorList>
            <person name="Kono N."/>
            <person name="Arakawa K."/>
        </authorList>
    </citation>
    <scope>NUCLEOTIDE SEQUENCE [LARGE SCALE GENOMIC DNA]</scope>
</reference>
<feature type="compositionally biased region" description="Basic and acidic residues" evidence="1">
    <location>
        <begin position="29"/>
        <end position="50"/>
    </location>
</feature>
<comment type="caution">
    <text evidence="2">The sequence shown here is derived from an EMBL/GenBank/DDBJ whole genome shotgun (WGS) entry which is preliminary data.</text>
</comment>
<feature type="compositionally biased region" description="Basic and acidic residues" evidence="1">
    <location>
        <begin position="72"/>
        <end position="96"/>
    </location>
</feature>
<proteinExistence type="predicted"/>
<evidence type="ECO:0000256" key="1">
    <source>
        <dbReference type="SAM" id="MobiDB-lite"/>
    </source>
</evidence>
<dbReference type="EMBL" id="BPLR01014868">
    <property type="protein sequence ID" value="GIY71918.1"/>
    <property type="molecule type" value="Genomic_DNA"/>
</dbReference>
<sequence length="113" mass="13007">MEKGCHIYLFVTFSTSEFWQCVRRSAKADEDLKSGRSRDTRVLRRKDGVSRRSRSGKPGSFPGWRRGPKVKKTGEIQRDTESKAISHHEHRRDVRTTMESGEESAKAKANLEK</sequence>
<evidence type="ECO:0000313" key="3">
    <source>
        <dbReference type="Proteomes" id="UP001054945"/>
    </source>
</evidence>
<organism evidence="2 3">
    <name type="scientific">Caerostris extrusa</name>
    <name type="common">Bark spider</name>
    <name type="synonym">Caerostris bankana</name>
    <dbReference type="NCBI Taxonomy" id="172846"/>
    <lineage>
        <taxon>Eukaryota</taxon>
        <taxon>Metazoa</taxon>
        <taxon>Ecdysozoa</taxon>
        <taxon>Arthropoda</taxon>
        <taxon>Chelicerata</taxon>
        <taxon>Arachnida</taxon>
        <taxon>Araneae</taxon>
        <taxon>Araneomorphae</taxon>
        <taxon>Entelegynae</taxon>
        <taxon>Araneoidea</taxon>
        <taxon>Araneidae</taxon>
        <taxon>Caerostris</taxon>
    </lineage>
</organism>
<dbReference type="Proteomes" id="UP001054945">
    <property type="component" value="Unassembled WGS sequence"/>
</dbReference>
<gene>
    <name evidence="2" type="ORF">CEXT_787501</name>
</gene>
<name>A0AAV4VP50_CAEEX</name>
<protein>
    <submittedName>
        <fullName evidence="2">Uncharacterized protein</fullName>
    </submittedName>
</protein>
<feature type="compositionally biased region" description="Basic and acidic residues" evidence="1">
    <location>
        <begin position="103"/>
        <end position="113"/>
    </location>
</feature>
<accession>A0AAV4VP50</accession>